<evidence type="ECO:0000313" key="2">
    <source>
        <dbReference type="EMBL" id="MCK9802001.1"/>
    </source>
</evidence>
<dbReference type="GO" id="GO:0015074">
    <property type="term" value="P:DNA integration"/>
    <property type="evidence" value="ECO:0007669"/>
    <property type="project" value="InterPro"/>
</dbReference>
<protein>
    <submittedName>
        <fullName evidence="2">Tyrosine-type recombinase/integrase</fullName>
    </submittedName>
</protein>
<sequence>MVHSQTTKNELNRPFEEITVYHQKTKIDFIIGSELTIKHEALSGQCTIDFKQMQNYLGDDIIESFRHELCSRIAECYALSSIKTFCTKLKQLCKLLSEPTLSQGRVIHKISENKELWSSFIKWLKVNPNMKKFLVACNGDKEVLWCDEYNLAVDIIRTSSRKNGSAISSADPVNGALTETEVRDITFAICNGYENGLLEIEHLAVFFLALVLGYRQSQILNIKLNDLTYSEPQKNWTLKIEIIKQKRKNKPVYINVRLPPMVNTLLDYMVPICITRDRTYLIHNSSGVAGLTITEEEIKKLPNTRCNATSLMARLKNVIYEMGVRSSRVTGGRVNLNFIRFKHTLLTRAAVNGASAHELMYLGLHNNLSSANSYIDSIPEAQARIKEELGPALTSIAKLFLGSPYEGGYEKAVLEMPNSIQRHYGIAQAKPIGVCGTMANCTDHAPIACLLCSKFEPFRDAPFGEYKEYLISEYKSQPDIKIKNTVLEYVKACDMWISKLSVNQERAS</sequence>
<dbReference type="GO" id="GO:0006310">
    <property type="term" value="P:DNA recombination"/>
    <property type="evidence" value="ECO:0007669"/>
    <property type="project" value="UniProtKB-KW"/>
</dbReference>
<comment type="caution">
    <text evidence="2">The sequence shown here is derived from an EMBL/GenBank/DDBJ whole genome shotgun (WGS) entry which is preliminary data.</text>
</comment>
<dbReference type="GO" id="GO:0003677">
    <property type="term" value="F:DNA binding"/>
    <property type="evidence" value="ECO:0007669"/>
    <property type="project" value="InterPro"/>
</dbReference>
<accession>A0A9X1Z2L1</accession>
<evidence type="ECO:0000313" key="3">
    <source>
        <dbReference type="Proteomes" id="UP001155059"/>
    </source>
</evidence>
<dbReference type="InterPro" id="IPR013762">
    <property type="entry name" value="Integrase-like_cat_sf"/>
</dbReference>
<dbReference type="Gene3D" id="1.10.443.10">
    <property type="entry name" value="Intergrase catalytic core"/>
    <property type="match status" value="1"/>
</dbReference>
<dbReference type="EMBL" id="JALQCW010000103">
    <property type="protein sequence ID" value="MCK9802001.1"/>
    <property type="molecule type" value="Genomic_DNA"/>
</dbReference>
<dbReference type="RefSeq" id="WP_268267128.1">
    <property type="nucleotide sequence ID" value="NZ_JALQCW010000103.1"/>
</dbReference>
<dbReference type="AlphaFoldDB" id="A0A9X1Z2L1"/>
<keyword evidence="1" id="KW-0233">DNA recombination</keyword>
<gene>
    <name evidence="2" type="ORF">M1B34_31155</name>
</gene>
<organism evidence="2 3">
    <name type="scientific">Pseudomonas morbosilactucae</name>
    <dbReference type="NCBI Taxonomy" id="2938197"/>
    <lineage>
        <taxon>Bacteria</taxon>
        <taxon>Pseudomonadati</taxon>
        <taxon>Pseudomonadota</taxon>
        <taxon>Gammaproteobacteria</taxon>
        <taxon>Pseudomonadales</taxon>
        <taxon>Pseudomonadaceae</taxon>
        <taxon>Pseudomonas</taxon>
    </lineage>
</organism>
<evidence type="ECO:0000256" key="1">
    <source>
        <dbReference type="ARBA" id="ARBA00023172"/>
    </source>
</evidence>
<dbReference type="InterPro" id="IPR011010">
    <property type="entry name" value="DNA_brk_join_enz"/>
</dbReference>
<proteinExistence type="predicted"/>
<dbReference type="Proteomes" id="UP001155059">
    <property type="component" value="Unassembled WGS sequence"/>
</dbReference>
<name>A0A9X1Z2L1_9PSED</name>
<dbReference type="SUPFAM" id="SSF56349">
    <property type="entry name" value="DNA breaking-rejoining enzymes"/>
    <property type="match status" value="1"/>
</dbReference>
<reference evidence="2 3" key="1">
    <citation type="journal article" date="2022" name="Int. J. Syst. Evol. Microbiol.">
        <title>Pseudomonas aegrilactucae sp. nov. and Pseudomonas morbosilactucae sp. nov., pathogens causing bacterial rot of lettuce in Japan.</title>
        <authorList>
            <person name="Sawada H."/>
            <person name="Fujikawa T."/>
            <person name="Satou M."/>
        </authorList>
    </citation>
    <scope>NUCLEOTIDE SEQUENCE [LARGE SCALE GENOMIC DNA]</scope>
    <source>
        <strain evidence="2 3">MAFF 302030</strain>
    </source>
</reference>
<reference evidence="2 3" key="2">
    <citation type="journal article" date="2023" name="Plant Pathol.">
        <title>Dismantling and reorganizing Pseudomonas marginalis sensu#lato.</title>
        <authorList>
            <person name="Sawada H."/>
            <person name="Fujikawa T."/>
            <person name="Satou M."/>
        </authorList>
    </citation>
    <scope>NUCLEOTIDE SEQUENCE [LARGE SCALE GENOMIC DNA]</scope>
    <source>
        <strain evidence="2 3">MAFF 302030</strain>
    </source>
</reference>